<gene>
    <name evidence="2" type="ORF">DDV21_007090</name>
</gene>
<accession>A0A346NCW8</accession>
<organism evidence="2 3">
    <name type="scientific">Streptococcus chenjunshii</name>
    <dbReference type="NCBI Taxonomy" id="2173853"/>
    <lineage>
        <taxon>Bacteria</taxon>
        <taxon>Bacillati</taxon>
        <taxon>Bacillota</taxon>
        <taxon>Bacilli</taxon>
        <taxon>Lactobacillales</taxon>
        <taxon>Streptococcaceae</taxon>
        <taxon>Streptococcus</taxon>
    </lineage>
</organism>
<evidence type="ECO:0000313" key="3">
    <source>
        <dbReference type="Proteomes" id="UP000246115"/>
    </source>
</evidence>
<evidence type="ECO:0000256" key="1">
    <source>
        <dbReference type="SAM" id="SignalP"/>
    </source>
</evidence>
<dbReference type="RefSeq" id="WP_117287783.1">
    <property type="nucleotide sequence ID" value="NZ_CP031733.1"/>
</dbReference>
<dbReference type="AlphaFoldDB" id="A0A346NCW8"/>
<dbReference type="KEGG" id="schj:DDV21_007090"/>
<sequence length="224" mass="26413">MKSLWKRGLLILGGVILMTAAACTKEPIPDNRTKEQYELEQEFQPLFDFLAEEKKDFSKISKYKSTLFETERKTNIEKSYGVNFDKLIYSKDGTYTITEDGKAVEYLVSVNENNKLFYPSSVPIEYDDNLFNLHLEKDFFEKLPISDYTAEHPETYLKDISYEVDSSIPFLKQLMERYDINQNADISLYIENYYEGDDMVYVIRISLVDDYKIFDIINKITFRE</sequence>
<evidence type="ECO:0000313" key="2">
    <source>
        <dbReference type="EMBL" id="AXQ78863.1"/>
    </source>
</evidence>
<name>A0A346NCW8_9STRE</name>
<proteinExistence type="predicted"/>
<protein>
    <recommendedName>
        <fullName evidence="4">Lipoprotein</fullName>
    </recommendedName>
</protein>
<reference evidence="3" key="1">
    <citation type="submission" date="2018-08" db="EMBL/GenBank/DDBJ databases">
        <title>Streptococcus chenjunshii sp. nov., isolated from stools sample of the Tibetan antelope in the Qinghai-Tibet plateau, China.</title>
        <authorList>
            <person name="Tian Z."/>
        </authorList>
    </citation>
    <scope>NUCLEOTIDE SEQUENCE [LARGE SCALE GENOMIC DNA]</scope>
    <source>
        <strain evidence="3">Z15</strain>
    </source>
</reference>
<feature type="signal peptide" evidence="1">
    <location>
        <begin position="1"/>
        <end position="24"/>
    </location>
</feature>
<keyword evidence="1" id="KW-0732">Signal</keyword>
<dbReference type="Proteomes" id="UP000246115">
    <property type="component" value="Chromosome"/>
</dbReference>
<dbReference type="EMBL" id="CP031733">
    <property type="protein sequence ID" value="AXQ78863.1"/>
    <property type="molecule type" value="Genomic_DNA"/>
</dbReference>
<dbReference type="PROSITE" id="PS51257">
    <property type="entry name" value="PROKAR_LIPOPROTEIN"/>
    <property type="match status" value="1"/>
</dbReference>
<feature type="chain" id="PRO_5039157813" description="Lipoprotein" evidence="1">
    <location>
        <begin position="25"/>
        <end position="224"/>
    </location>
</feature>
<evidence type="ECO:0008006" key="4">
    <source>
        <dbReference type="Google" id="ProtNLM"/>
    </source>
</evidence>